<proteinExistence type="predicted"/>
<evidence type="ECO:0000313" key="1">
    <source>
        <dbReference type="EMBL" id="PJZ26833.1"/>
    </source>
</evidence>
<evidence type="ECO:0000313" key="2">
    <source>
        <dbReference type="Proteomes" id="UP000232196"/>
    </source>
</evidence>
<reference evidence="1 2" key="1">
    <citation type="submission" date="2017-07" db="EMBL/GenBank/DDBJ databases">
        <title>Leptospira spp. isolated from tropical soils.</title>
        <authorList>
            <person name="Thibeaux R."/>
            <person name="Iraola G."/>
            <person name="Ferres I."/>
            <person name="Bierque E."/>
            <person name="Girault D."/>
            <person name="Soupe-Gilbert M.-E."/>
            <person name="Picardeau M."/>
            <person name="Goarant C."/>
        </authorList>
    </citation>
    <scope>NUCLEOTIDE SEQUENCE [LARGE SCALE GENOMIC DNA]</scope>
    <source>
        <strain evidence="1 2">MCA1-C-A1</strain>
    </source>
</reference>
<accession>A0A2M9XGN2</accession>
<dbReference type="OrthoDB" id="330947at2"/>
<protein>
    <submittedName>
        <fullName evidence="1">DUF1292 domain-containing protein</fullName>
    </submittedName>
</protein>
<dbReference type="RefSeq" id="WP_100705628.1">
    <property type="nucleotide sequence ID" value="NZ_NPDL01000002.1"/>
</dbReference>
<organism evidence="1 2">
    <name type="scientific">Leptospira hartskeerlii</name>
    <dbReference type="NCBI Taxonomy" id="2023177"/>
    <lineage>
        <taxon>Bacteria</taxon>
        <taxon>Pseudomonadati</taxon>
        <taxon>Spirochaetota</taxon>
        <taxon>Spirochaetia</taxon>
        <taxon>Leptospirales</taxon>
        <taxon>Leptospiraceae</taxon>
        <taxon>Leptospira</taxon>
    </lineage>
</organism>
<dbReference type="EMBL" id="NPDN01000002">
    <property type="protein sequence ID" value="PJZ26833.1"/>
    <property type="molecule type" value="Genomic_DNA"/>
</dbReference>
<dbReference type="AlphaFoldDB" id="A0A2M9XGN2"/>
<keyword evidence="2" id="KW-1185">Reference proteome</keyword>
<gene>
    <name evidence="1" type="ORF">CH357_04925</name>
</gene>
<name>A0A2M9XGN2_9LEPT</name>
<dbReference type="Proteomes" id="UP000232196">
    <property type="component" value="Unassembled WGS sequence"/>
</dbReference>
<comment type="caution">
    <text evidence="1">The sequence shown here is derived from an EMBL/GenBank/DDBJ whole genome shotgun (WGS) entry which is preliminary data.</text>
</comment>
<sequence length="112" mass="12913">MLESYDKETESTEHEELGDELLHLLDEDGNPYSFIVGEVVELDEHQYFLLIPSSEDETDFINLDVGFLKGEESFGYFAVKIEADEFGEDRLVEVTDPRELEDLLYELNSDVV</sequence>